<organism evidence="2">
    <name type="scientific">marine metagenome</name>
    <dbReference type="NCBI Taxonomy" id="408172"/>
    <lineage>
        <taxon>unclassified sequences</taxon>
        <taxon>metagenomes</taxon>
        <taxon>ecological metagenomes</taxon>
    </lineage>
</organism>
<proteinExistence type="predicted"/>
<sequence>MKRFFSTILSFSLVIAAGEPKWFAAGELPQYSIKFNFIGVGEGLTFSAAQSVAQTAIAAQLEVKVVSIIETQTTAIESESSSYYSEIFKQSIESTISQTVKGIEIVKKEKSKGKYYVFAVLNKKRYLNSLKIELDQLWTKISSYVVDARSFSSKGRIFPALENYMDVQEFIPGFYTKKAFYDAFSPFPYRVSKEITIGKVLT</sequence>
<reference evidence="2" key="1">
    <citation type="submission" date="2018-05" db="EMBL/GenBank/DDBJ databases">
        <authorList>
            <person name="Lanie J.A."/>
            <person name="Ng W.-L."/>
            <person name="Kazmierczak K.M."/>
            <person name="Andrzejewski T.M."/>
            <person name="Davidsen T.M."/>
            <person name="Wayne K.J."/>
            <person name="Tettelin H."/>
            <person name="Glass J.I."/>
            <person name="Rusch D."/>
            <person name="Podicherti R."/>
            <person name="Tsui H.-C.T."/>
            <person name="Winkler M.E."/>
        </authorList>
    </citation>
    <scope>NUCLEOTIDE SEQUENCE</scope>
</reference>
<dbReference type="Gene3D" id="3.10.28.20">
    <property type="entry name" value="Acetamidase/Formamidase-like domains"/>
    <property type="match status" value="1"/>
</dbReference>
<dbReference type="InterPro" id="IPR024952">
    <property type="entry name" value="LPP20-like_dom"/>
</dbReference>
<feature type="domain" description="Lipoprotein LPP20-like" evidence="1">
    <location>
        <begin position="20"/>
        <end position="121"/>
    </location>
</feature>
<gene>
    <name evidence="2" type="ORF">METZ01_LOCUS90303</name>
</gene>
<dbReference type="AlphaFoldDB" id="A0A381VAQ9"/>
<feature type="non-terminal residue" evidence="2">
    <location>
        <position position="202"/>
    </location>
</feature>
<protein>
    <recommendedName>
        <fullName evidence="1">Lipoprotein LPP20-like domain-containing protein</fullName>
    </recommendedName>
</protein>
<name>A0A381VAQ9_9ZZZZ</name>
<evidence type="ECO:0000313" key="2">
    <source>
        <dbReference type="EMBL" id="SVA37449.1"/>
    </source>
</evidence>
<evidence type="ECO:0000259" key="1">
    <source>
        <dbReference type="Pfam" id="PF02169"/>
    </source>
</evidence>
<dbReference type="Pfam" id="PF02169">
    <property type="entry name" value="LPP20"/>
    <property type="match status" value="1"/>
</dbReference>
<dbReference type="EMBL" id="UINC01008313">
    <property type="protein sequence ID" value="SVA37449.1"/>
    <property type="molecule type" value="Genomic_DNA"/>
</dbReference>
<accession>A0A381VAQ9</accession>